<proteinExistence type="predicted"/>
<gene>
    <name evidence="1" type="ORF">SAE01_00530</name>
</gene>
<protein>
    <submittedName>
        <fullName evidence="1">Uncharacterized protein</fullName>
    </submittedName>
</protein>
<accession>A0A512B6Y4</accession>
<evidence type="ECO:0000313" key="1">
    <source>
        <dbReference type="EMBL" id="GEO07557.1"/>
    </source>
</evidence>
<dbReference type="AlphaFoldDB" id="A0A512B6Y4"/>
<sequence length="162" mass="18754">MLLERYCKLILIYKYTAFKSIQDLKNLAEDFKPANKKYGKMALGETLQECLKERIIDNPTYDFFLDIKNRFRDGFGHANASKILKGQTGRFILGKFNDLLAREVQTLTFQNIPPLHGVAVQQFASENGWGYFVSVENLVKRTLRHYINDLFDVNIKMVSPLP</sequence>
<dbReference type="EMBL" id="BJYT01000001">
    <property type="protein sequence ID" value="GEO07557.1"/>
    <property type="molecule type" value="Genomic_DNA"/>
</dbReference>
<name>A0A512B6Y4_9BACT</name>
<evidence type="ECO:0000313" key="2">
    <source>
        <dbReference type="Proteomes" id="UP000321513"/>
    </source>
</evidence>
<reference evidence="1 2" key="1">
    <citation type="submission" date="2019-07" db="EMBL/GenBank/DDBJ databases">
        <title>Whole genome shotgun sequence of Segetibacter aerophilus NBRC 106135.</title>
        <authorList>
            <person name="Hosoyama A."/>
            <person name="Uohara A."/>
            <person name="Ohji S."/>
            <person name="Ichikawa N."/>
        </authorList>
    </citation>
    <scope>NUCLEOTIDE SEQUENCE [LARGE SCALE GENOMIC DNA]</scope>
    <source>
        <strain evidence="1 2">NBRC 106135</strain>
    </source>
</reference>
<keyword evidence="2" id="KW-1185">Reference proteome</keyword>
<dbReference type="Proteomes" id="UP000321513">
    <property type="component" value="Unassembled WGS sequence"/>
</dbReference>
<organism evidence="1 2">
    <name type="scientific">Segetibacter aerophilus</name>
    <dbReference type="NCBI Taxonomy" id="670293"/>
    <lineage>
        <taxon>Bacteria</taxon>
        <taxon>Pseudomonadati</taxon>
        <taxon>Bacteroidota</taxon>
        <taxon>Chitinophagia</taxon>
        <taxon>Chitinophagales</taxon>
        <taxon>Chitinophagaceae</taxon>
        <taxon>Segetibacter</taxon>
    </lineage>
</organism>
<comment type="caution">
    <text evidence="1">The sequence shown here is derived from an EMBL/GenBank/DDBJ whole genome shotgun (WGS) entry which is preliminary data.</text>
</comment>